<dbReference type="EMBL" id="JBHRYQ010000001">
    <property type="protein sequence ID" value="MFC3809423.1"/>
    <property type="molecule type" value="Genomic_DNA"/>
</dbReference>
<dbReference type="Gene3D" id="2.40.50.1020">
    <property type="entry name" value="LytTr DNA-binding domain"/>
    <property type="match status" value="1"/>
</dbReference>
<accession>A0ABV7YTB4</accession>
<evidence type="ECO:0000259" key="1">
    <source>
        <dbReference type="SMART" id="SM00850"/>
    </source>
</evidence>
<dbReference type="RefSeq" id="WP_379834453.1">
    <property type="nucleotide sequence ID" value="NZ_JBHRYQ010000001.1"/>
</dbReference>
<evidence type="ECO:0000313" key="3">
    <source>
        <dbReference type="Proteomes" id="UP001595616"/>
    </source>
</evidence>
<dbReference type="Proteomes" id="UP001595616">
    <property type="component" value="Unassembled WGS sequence"/>
</dbReference>
<dbReference type="Pfam" id="PF04397">
    <property type="entry name" value="LytTR"/>
    <property type="match status" value="1"/>
</dbReference>
<gene>
    <name evidence="2" type="ORF">ACFOOI_02040</name>
</gene>
<name>A0ABV7YTB4_9BACT</name>
<sequence length="104" mass="12169">MKNPKILEETPPESIQILTADSNYTIIRLTNGQTKMSGYSLNVFELLFDTKNFIRVNRSNLVNRRFISWISKEGQIYLKNDSSLTIPRRRKTLLTDLYPTLFNL</sequence>
<dbReference type="InterPro" id="IPR007492">
    <property type="entry name" value="LytTR_DNA-bd_dom"/>
</dbReference>
<feature type="domain" description="HTH LytTR-type" evidence="1">
    <location>
        <begin position="5"/>
        <end position="99"/>
    </location>
</feature>
<keyword evidence="3" id="KW-1185">Reference proteome</keyword>
<proteinExistence type="predicted"/>
<protein>
    <submittedName>
        <fullName evidence="2">LytTR family transcriptional regulator DNA-binding domain-containing protein</fullName>
    </submittedName>
</protein>
<evidence type="ECO:0000313" key="2">
    <source>
        <dbReference type="EMBL" id="MFC3809423.1"/>
    </source>
</evidence>
<comment type="caution">
    <text evidence="2">The sequence shown here is derived from an EMBL/GenBank/DDBJ whole genome shotgun (WGS) entry which is preliminary data.</text>
</comment>
<keyword evidence="2" id="KW-0238">DNA-binding</keyword>
<dbReference type="SMART" id="SM00850">
    <property type="entry name" value="LytTR"/>
    <property type="match status" value="1"/>
</dbReference>
<organism evidence="2 3">
    <name type="scientific">Lacihabitans lacunae</name>
    <dbReference type="NCBI Taxonomy" id="1028214"/>
    <lineage>
        <taxon>Bacteria</taxon>
        <taxon>Pseudomonadati</taxon>
        <taxon>Bacteroidota</taxon>
        <taxon>Cytophagia</taxon>
        <taxon>Cytophagales</taxon>
        <taxon>Leadbetterellaceae</taxon>
        <taxon>Lacihabitans</taxon>
    </lineage>
</organism>
<dbReference type="GO" id="GO:0003677">
    <property type="term" value="F:DNA binding"/>
    <property type="evidence" value="ECO:0007669"/>
    <property type="project" value="UniProtKB-KW"/>
</dbReference>
<reference evidence="3" key="1">
    <citation type="journal article" date="2019" name="Int. J. Syst. Evol. Microbiol.">
        <title>The Global Catalogue of Microorganisms (GCM) 10K type strain sequencing project: providing services to taxonomists for standard genome sequencing and annotation.</title>
        <authorList>
            <consortium name="The Broad Institute Genomics Platform"/>
            <consortium name="The Broad Institute Genome Sequencing Center for Infectious Disease"/>
            <person name="Wu L."/>
            <person name="Ma J."/>
        </authorList>
    </citation>
    <scope>NUCLEOTIDE SEQUENCE [LARGE SCALE GENOMIC DNA]</scope>
    <source>
        <strain evidence="3">CECT 7956</strain>
    </source>
</reference>